<dbReference type="Pfam" id="PF04324">
    <property type="entry name" value="Fer2_BFD"/>
    <property type="match status" value="1"/>
</dbReference>
<feature type="domain" description="BFD-like [2Fe-2S]-binding" evidence="1">
    <location>
        <begin position="2"/>
        <end position="53"/>
    </location>
</feature>
<name>A0AAE3VJM3_9HYPH</name>
<dbReference type="InterPro" id="IPR007419">
    <property type="entry name" value="BFD-like_2Fe2S-bd_dom"/>
</dbReference>
<dbReference type="AlphaFoldDB" id="A0AAE3VJM3"/>
<organism evidence="2 3">
    <name type="scientific">Amorphus orientalis</name>
    <dbReference type="NCBI Taxonomy" id="649198"/>
    <lineage>
        <taxon>Bacteria</taxon>
        <taxon>Pseudomonadati</taxon>
        <taxon>Pseudomonadota</taxon>
        <taxon>Alphaproteobacteria</taxon>
        <taxon>Hyphomicrobiales</taxon>
        <taxon>Amorphaceae</taxon>
        <taxon>Amorphus</taxon>
    </lineage>
</organism>
<evidence type="ECO:0000259" key="1">
    <source>
        <dbReference type="Pfam" id="PF04324"/>
    </source>
</evidence>
<protein>
    <submittedName>
        <fullName evidence="2">Bacterioferritin-associated ferredoxin</fullName>
    </submittedName>
</protein>
<gene>
    <name evidence="2" type="ORF">J2S73_000006</name>
</gene>
<evidence type="ECO:0000313" key="3">
    <source>
        <dbReference type="Proteomes" id="UP001229244"/>
    </source>
</evidence>
<sequence>MIVCSCNALSHHDIREAVSRVRAVRPVGPITVGQLYRALGKRPKCGNCLSHATEHARLHDTAGGGECCKCPGARCWSCERVEAADILDVDGAAA</sequence>
<dbReference type="Proteomes" id="UP001229244">
    <property type="component" value="Unassembled WGS sequence"/>
</dbReference>
<keyword evidence="3" id="KW-1185">Reference proteome</keyword>
<proteinExistence type="predicted"/>
<dbReference type="RefSeq" id="WP_306883372.1">
    <property type="nucleotide sequence ID" value="NZ_JAUSUL010000001.1"/>
</dbReference>
<dbReference type="EMBL" id="JAUSUL010000001">
    <property type="protein sequence ID" value="MDQ0313569.1"/>
    <property type="molecule type" value="Genomic_DNA"/>
</dbReference>
<accession>A0AAE3VJM3</accession>
<reference evidence="2" key="1">
    <citation type="submission" date="2023-07" db="EMBL/GenBank/DDBJ databases">
        <title>Genomic Encyclopedia of Type Strains, Phase IV (KMG-IV): sequencing the most valuable type-strain genomes for metagenomic binning, comparative biology and taxonomic classification.</title>
        <authorList>
            <person name="Goeker M."/>
        </authorList>
    </citation>
    <scope>NUCLEOTIDE SEQUENCE</scope>
    <source>
        <strain evidence="2">DSM 21202</strain>
    </source>
</reference>
<comment type="caution">
    <text evidence="2">The sequence shown here is derived from an EMBL/GenBank/DDBJ whole genome shotgun (WGS) entry which is preliminary data.</text>
</comment>
<dbReference type="InterPro" id="IPR041854">
    <property type="entry name" value="BFD-like_2Fe2S-bd_dom_sf"/>
</dbReference>
<dbReference type="Gene3D" id="1.10.10.1100">
    <property type="entry name" value="BFD-like [2Fe-2S]-binding domain"/>
    <property type="match status" value="1"/>
</dbReference>
<evidence type="ECO:0000313" key="2">
    <source>
        <dbReference type="EMBL" id="MDQ0313569.1"/>
    </source>
</evidence>